<dbReference type="GO" id="GO:0030427">
    <property type="term" value="C:site of polarized growth"/>
    <property type="evidence" value="ECO:0007669"/>
    <property type="project" value="TreeGrafter"/>
</dbReference>
<organism evidence="5">
    <name type="scientific">Ostreococcus tauri</name>
    <name type="common">Marine green alga</name>
    <dbReference type="NCBI Taxonomy" id="70448"/>
    <lineage>
        <taxon>Eukaryota</taxon>
        <taxon>Viridiplantae</taxon>
        <taxon>Chlorophyta</taxon>
        <taxon>Mamiellophyceae</taxon>
        <taxon>Mamiellales</taxon>
        <taxon>Bathycoccaceae</taxon>
        <taxon>Ostreococcus</taxon>
    </lineage>
</organism>
<dbReference type="InterPro" id="IPR029473">
    <property type="entry name" value="MOR2-PAG1_mid"/>
</dbReference>
<dbReference type="InterPro" id="IPR039867">
    <property type="entry name" value="Furry/Tao3/Mor2"/>
</dbReference>
<name>A0A1Y5IPG0_OSTTA</name>
<feature type="compositionally biased region" description="Polar residues" evidence="1">
    <location>
        <begin position="1425"/>
        <end position="1440"/>
    </location>
</feature>
<dbReference type="EMBL" id="KZ155772">
    <property type="protein sequence ID" value="OUS49002.1"/>
    <property type="molecule type" value="Genomic_DNA"/>
</dbReference>
<evidence type="ECO:0000256" key="1">
    <source>
        <dbReference type="SAM" id="MobiDB-lite"/>
    </source>
</evidence>
<feature type="domain" description="Cell morphogenesis protein C-terminal" evidence="3">
    <location>
        <begin position="1643"/>
        <end position="1824"/>
    </location>
</feature>
<evidence type="ECO:0000313" key="5">
    <source>
        <dbReference type="EMBL" id="OUS49002.1"/>
    </source>
</evidence>
<dbReference type="PANTHER" id="PTHR12295:SF30">
    <property type="entry name" value="PROTEIN FURRY"/>
    <property type="match status" value="1"/>
</dbReference>
<dbReference type="PANTHER" id="PTHR12295">
    <property type="entry name" value="FURRY-RELATED"/>
    <property type="match status" value="1"/>
</dbReference>
<evidence type="ECO:0000256" key="2">
    <source>
        <dbReference type="SAM" id="Phobius"/>
    </source>
</evidence>
<accession>A0A1Y5IPG0</accession>
<dbReference type="Pfam" id="PF14225">
    <property type="entry name" value="MOR2-PAG1_C"/>
    <property type="match status" value="1"/>
</dbReference>
<dbReference type="eggNOG" id="KOG1825">
    <property type="taxonomic scope" value="Eukaryota"/>
</dbReference>
<keyword evidence="2" id="KW-0472">Membrane</keyword>
<gene>
    <name evidence="5" type="ORF">BE221DRAFT_197276</name>
</gene>
<feature type="transmembrane region" description="Helical" evidence="2">
    <location>
        <begin position="201"/>
        <end position="225"/>
    </location>
</feature>
<feature type="region of interest" description="Disordered" evidence="1">
    <location>
        <begin position="1420"/>
        <end position="1440"/>
    </location>
</feature>
<reference evidence="5" key="1">
    <citation type="submission" date="2017-04" db="EMBL/GenBank/DDBJ databases">
        <title>Population genomics of picophytoplankton unveils novel chromosome hypervariability.</title>
        <authorList>
            <consortium name="DOE Joint Genome Institute"/>
            <person name="Blanc-Mathieu R."/>
            <person name="Krasovec M."/>
            <person name="Hebrard M."/>
            <person name="Yau S."/>
            <person name="Desgranges E."/>
            <person name="Martin J."/>
            <person name="Schackwitz W."/>
            <person name="Kuo A."/>
            <person name="Salin G."/>
            <person name="Donnadieu C."/>
            <person name="Desdevises Y."/>
            <person name="Sanchez-Ferandin S."/>
            <person name="Moreau H."/>
            <person name="Rivals E."/>
            <person name="Grigoriev I.V."/>
            <person name="Grimsley N."/>
            <person name="Eyre-Walker A."/>
            <person name="Piganeau G."/>
        </authorList>
    </citation>
    <scope>NUCLEOTIDE SEQUENCE [LARGE SCALE GENOMIC DNA]</scope>
    <source>
        <strain evidence="5">RCC 1115</strain>
    </source>
</reference>
<dbReference type="GO" id="GO:0000902">
    <property type="term" value="P:cell morphogenesis"/>
    <property type="evidence" value="ECO:0007669"/>
    <property type="project" value="InterPro"/>
</dbReference>
<evidence type="ECO:0000259" key="4">
    <source>
        <dbReference type="Pfam" id="PF14228"/>
    </source>
</evidence>
<feature type="domain" description="Cell morphogenesis central region" evidence="4">
    <location>
        <begin position="1162"/>
        <end position="1430"/>
    </location>
</feature>
<evidence type="ECO:0000259" key="3">
    <source>
        <dbReference type="Pfam" id="PF14225"/>
    </source>
</evidence>
<keyword evidence="2" id="KW-0812">Transmembrane</keyword>
<proteinExistence type="predicted"/>
<dbReference type="SUPFAM" id="SSF48371">
    <property type="entry name" value="ARM repeat"/>
    <property type="match status" value="1"/>
</dbReference>
<sequence length="1936" mass="214581">MSLDPERASADVAASCSRARSRQARAMLEEFFYPVAEGAKTEIAATCPFSRIRDVFYEHERHKERVRHSKQYWRSLYSGKVFKSEYYVDKHMERRHGDKIPPGANVCLADHCEVLQCDRHASYMNGERGKLVRCDAAHMADVQAECRKMLKSCFPHESGRAAERSRKVHDYLNKYYCDQLTCVGVGGVFELMSTHHETAGASYYVSLGFVMLLVALYYFLVYSWVNGRGRSLALDDRDAVTNKPSTSKTLTAAQRTRELCGWTPRALDLDLDRWLEVSEDEFARALERIVAARAETRSKSTLRLWWRATLGILSARRARLGAVACASELCAMLVEDVADLATSYGDAPDRERWGEITEELRFVNLDVATRAETLSLATRELYANAPEALVASIADGLRMRQSQSTRGEAYWLAFALCAVDPLGDASMNLTQVLTKFNPSKWVATHRKSDFRHCLSTMLTVVASRFLSRGPPKMLDVDVTNSVLADVLRWTNENEKKHAHVAVPLRAVLIGLTISQETEPYAANAITPWRLMLDARIKSGIDIKMKISTLLTAIRGVLQGVSCERTDVVEVAIQSLTLCIRAIKLGYDMDDTMLPLAMAQCVTAIQQASADNGERVLRMLRDENDDSVRAAVCIVTANAMETVGFDDARSDGVLSAFADMTLPKLVADWMPSSSVSVTKAILVCLRFTNASQVSMKNVEFACNMMSSESVSVRNAAESFLLHVIRSKADNRDDVLQVLASTLLNLRDVAPAARLSAVTALLHVCKTWNACLRSKGKDEPQCNWERAEAASLLLVCDADFSVRCRAIEALEEISKLASYQRGKTMYDLVQRFLDVEDVSIFIREVSIQAALEGATSYTTAHAQAYQRIQSMMVTEGDGKLLVVPINPTEYKYNLWQNYMLFVCSGDVAHGATSTDIRQVVTVGHRGSLPALLQTVIPRLGYSNGEVDAIMRLFQIVPEQSKTIILSALLPLQDGLRSSLMKRNKREDLSMLIGFGQVYQGYAVDGVFASSKDSAASLDAAINFVLMVCSYLKTAKSECSSIEINQLKFAAAAIIGGVLTDVQKVKSLPVETQRNLWDEFYVWQEQMATYGDTGDMTSRAYVHCLIGELAHDYTKNPTDSDVVHAAREALASLSVSEQFARETPKQVFAWANKLILESNGPGLELPHRVILNLLRSNPSSFRTTLDLCYSSLEKVSKMHLLVLSELSEDTLRALPIAHLIALVLHKIVDDDADVRSATEVLLHFIKQRSGLAQRTDSTPIRDEKLLIDELKDLLKMVPQHEDEILLEFWKRELNETRARSEAQRTQTYESLIPWISALHLPHLVAAEKSDELLTTLFQVTLQVRKRQSKQVGKLWIAMGAQPRNVAPALKFLQEQVPAMASTSDHGEIWQTAKVVSGWLAQTSPQQAVDQLVYTISFRALESDEGESSKQAPSRESATQPSSKISPADVGIILLSELAAVHKEDFRFHLPVLAHTVVVTLIVTTEAMVREHCGELLCNLAMGLTADKRALNGKNPVFRLARLFADDVFQPWKLSKIRFLIRLLPLAIDLDENLPQRWANEARRWLLRSPSFSLACASAMTLISLNVPMDEDAFSALLSATCVCASISEGGNDKKNKMARELAQHLLKTLAASLCDMMSDEVMMYTQLFWCGAMCLRTQNVELYSCAIDLAYTFLYKCSPLDELTFDVITSCAPLPRGAHYPEIPLVETLDELLEIVPEKLPSAEISWSRLVLLVMKGLFQSQTFVRSVRVLVMLVPHLTDHERWNDVHMSLLISYATIPLVLAAADESVHTAIGVSEARTIACRLAQGLRAVDGDLANALATFSANTRASAGDPFGTAGTLERAFAEALARPPSGVPVHLPVHCLREFSLCADAATADKTLKILSNIPKSSSKSFKRDLSTMWSGRSASGTVADAMYGVLLSARLDTDSKGAAPACLDY</sequence>
<feature type="domain" description="Cell morphogenesis central region" evidence="4">
    <location>
        <begin position="1439"/>
        <end position="1502"/>
    </location>
</feature>
<dbReference type="InterPro" id="IPR025481">
    <property type="entry name" value="Cell_Morphogen_C"/>
</dbReference>
<protein>
    <submittedName>
        <fullName evidence="5">Fry-like conserved protein</fullName>
    </submittedName>
</protein>
<dbReference type="GO" id="GO:0005938">
    <property type="term" value="C:cell cortex"/>
    <property type="evidence" value="ECO:0007669"/>
    <property type="project" value="TreeGrafter"/>
</dbReference>
<dbReference type="Proteomes" id="UP000195557">
    <property type="component" value="Unassembled WGS sequence"/>
</dbReference>
<dbReference type="Pfam" id="PF14228">
    <property type="entry name" value="MOR2-PAG1_mid"/>
    <property type="match status" value="2"/>
</dbReference>
<dbReference type="InterPro" id="IPR016024">
    <property type="entry name" value="ARM-type_fold"/>
</dbReference>
<keyword evidence="2" id="KW-1133">Transmembrane helix</keyword>